<name>B6FYK2_PEPHT</name>
<dbReference type="Pfam" id="PF08378">
    <property type="entry name" value="NERD"/>
    <property type="match status" value="1"/>
</dbReference>
<dbReference type="PANTHER" id="PTHR11070">
    <property type="entry name" value="UVRD / RECB / PCRA DNA HELICASE FAMILY MEMBER"/>
    <property type="match status" value="1"/>
</dbReference>
<dbReference type="Pfam" id="PF13245">
    <property type="entry name" value="AAA_19"/>
    <property type="match status" value="1"/>
</dbReference>
<evidence type="ECO:0000259" key="2">
    <source>
        <dbReference type="Pfam" id="PF13538"/>
    </source>
</evidence>
<dbReference type="InterPro" id="IPR027417">
    <property type="entry name" value="P-loop_NTPase"/>
</dbReference>
<organism evidence="3 4">
    <name type="scientific">Peptacetobacter hiranonis (strain DSM 13275 / JCM 10541 / KCTC 15199 / TO-931)</name>
    <name type="common">Clostridium hiranonis</name>
    <dbReference type="NCBI Taxonomy" id="500633"/>
    <lineage>
        <taxon>Bacteria</taxon>
        <taxon>Bacillati</taxon>
        <taxon>Bacillota</taxon>
        <taxon>Clostridia</taxon>
        <taxon>Peptostreptococcales</taxon>
        <taxon>Peptostreptococcaceae</taxon>
        <taxon>Peptacetobacter</taxon>
    </lineage>
</organism>
<comment type="caution">
    <text evidence="3">The sequence shown here is derived from an EMBL/GenBank/DDBJ whole genome shotgun (WGS) entry which is preliminary data.</text>
</comment>
<gene>
    <name evidence="3" type="ORF">CLOHIR_00954</name>
</gene>
<dbReference type="PANTHER" id="PTHR11070:SF2">
    <property type="entry name" value="ATP-DEPENDENT DNA HELICASE SRS2"/>
    <property type="match status" value="1"/>
</dbReference>
<reference evidence="3 4" key="2">
    <citation type="submission" date="2008-10" db="EMBL/GenBank/DDBJ databases">
        <title>Draft genome sequence of Clostridium hiranonis (DSM 13275).</title>
        <authorList>
            <person name="Sudarsanam P."/>
            <person name="Ley R."/>
            <person name="Guruge J."/>
            <person name="Turnbaugh P.J."/>
            <person name="Mahowald M."/>
            <person name="Liep D."/>
            <person name="Gordon J."/>
        </authorList>
    </citation>
    <scope>NUCLEOTIDE SEQUENCE [LARGE SCALE GENOMIC DNA]</scope>
    <source>
        <strain evidence="3 4">DSM 13275</strain>
    </source>
</reference>
<proteinExistence type="predicted"/>
<evidence type="ECO:0008006" key="5">
    <source>
        <dbReference type="Google" id="ProtNLM"/>
    </source>
</evidence>
<dbReference type="InterPro" id="IPR027785">
    <property type="entry name" value="UvrD-like_helicase_C"/>
</dbReference>
<keyword evidence="4" id="KW-1185">Reference proteome</keyword>
<reference evidence="3 4" key="1">
    <citation type="submission" date="2008-09" db="EMBL/GenBank/DDBJ databases">
        <authorList>
            <person name="Fulton L."/>
            <person name="Clifton S."/>
            <person name="Fulton B."/>
            <person name="Xu J."/>
            <person name="Minx P."/>
            <person name="Pepin K.H."/>
            <person name="Johnson M."/>
            <person name="Thiruvilangam P."/>
            <person name="Bhonagiri V."/>
            <person name="Nash W.E."/>
            <person name="Mardis E.R."/>
            <person name="Wilson R.K."/>
        </authorList>
    </citation>
    <scope>NUCLEOTIDE SEQUENCE [LARGE SCALE GENOMIC DNA]</scope>
    <source>
        <strain evidence="3 4">DSM 13275</strain>
    </source>
</reference>
<evidence type="ECO:0000313" key="4">
    <source>
        <dbReference type="Proteomes" id="UP000003178"/>
    </source>
</evidence>
<dbReference type="GO" id="GO:0043138">
    <property type="term" value="F:3'-5' DNA helicase activity"/>
    <property type="evidence" value="ECO:0007669"/>
    <property type="project" value="TreeGrafter"/>
</dbReference>
<dbReference type="GO" id="GO:0003677">
    <property type="term" value="F:DNA binding"/>
    <property type="evidence" value="ECO:0007669"/>
    <property type="project" value="InterPro"/>
</dbReference>
<dbReference type="EMBL" id="ABWP01000044">
    <property type="protein sequence ID" value="EEA85358.1"/>
    <property type="molecule type" value="Genomic_DNA"/>
</dbReference>
<dbReference type="InterPro" id="IPR000212">
    <property type="entry name" value="DNA_helicase_UvrD/REP"/>
</dbReference>
<dbReference type="InterPro" id="IPR011528">
    <property type="entry name" value="NERD"/>
</dbReference>
<feature type="domain" description="NERD" evidence="1">
    <location>
        <begin position="17"/>
        <end position="107"/>
    </location>
</feature>
<dbReference type="RefSeq" id="WP_006439871.1">
    <property type="nucleotide sequence ID" value="NZ_DS995356.1"/>
</dbReference>
<protein>
    <recommendedName>
        <fullName evidence="5">DNA helicase</fullName>
    </recommendedName>
</protein>
<evidence type="ECO:0000313" key="3">
    <source>
        <dbReference type="EMBL" id="EEA85358.1"/>
    </source>
</evidence>
<dbReference type="Gene3D" id="3.40.50.300">
    <property type="entry name" value="P-loop containing nucleotide triphosphate hydrolases"/>
    <property type="match status" value="2"/>
</dbReference>
<feature type="domain" description="UvrD-like helicase C-terminal" evidence="2">
    <location>
        <begin position="522"/>
        <end position="572"/>
    </location>
</feature>
<dbReference type="eggNOG" id="COG0210">
    <property type="taxonomic scope" value="Bacteria"/>
</dbReference>
<accession>B6FYK2</accession>
<dbReference type="SUPFAM" id="SSF52540">
    <property type="entry name" value="P-loop containing nucleoside triphosphate hydrolases"/>
    <property type="match status" value="1"/>
</dbReference>
<dbReference type="GO" id="GO:0000725">
    <property type="term" value="P:recombinational repair"/>
    <property type="evidence" value="ECO:0007669"/>
    <property type="project" value="TreeGrafter"/>
</dbReference>
<sequence>MSRLRIIRNYSTELTPGESKILRKIQALYSDCDYIAYLYVQPNLEKFSLKPDFIIIDPKRGLSIIEVKDWTAAYIRSFEKNKVVLKDRECENPVAQTKKYYKKIKTITINDSDDSFEEIDDAIFANLIFTNLDTKSTKDNDLQAKLKDRTVNVVMSDKIRGLTIDDLFSDEELELDENAVLGLRGALFPESKIKVKDDESIEKIMAALDYEQESFARRLPYGHYLLTGVPGSGKTVILIARAIHLLKEHPDWNIRILTYNKSLQENIEATLSDMAEKFDNLYNEGIFENRLDIKGQITVTTYHKLAMDVSKLKAGRNQSQEWWNETLPQACLDAMTPRFDAVLIDEYQDFRTTWIKSCIKACKTFTYKNSEGKEVEAINLFMSGDRLQSIYNSKPVNWQKDFSLNMQGRSKLLKTSYRSGKSNVILALDFLRLDEKLKEEVETFYKDEADSTLSLDSAGADGQIKFIEGMYSDIAREINKLINEGVKPEDILVLCHENRQKTKLKGIFESEGIKESGLINYSTYFSSKGLEAKIVFLTDTEKFTSVEDNTQDILNRKLLYVAMTRASEKLYIQASSFEKETFAKTIKELSL</sequence>
<dbReference type="Proteomes" id="UP000003178">
    <property type="component" value="Unassembled WGS sequence"/>
</dbReference>
<evidence type="ECO:0000259" key="1">
    <source>
        <dbReference type="Pfam" id="PF08378"/>
    </source>
</evidence>
<dbReference type="AlphaFoldDB" id="B6FYK2"/>
<dbReference type="GO" id="GO:0005524">
    <property type="term" value="F:ATP binding"/>
    <property type="evidence" value="ECO:0007669"/>
    <property type="project" value="InterPro"/>
</dbReference>
<dbReference type="OrthoDB" id="9787585at2"/>
<dbReference type="STRING" id="500633.CLOHIR_00954"/>
<dbReference type="Pfam" id="PF13538">
    <property type="entry name" value="UvrD_C_2"/>
    <property type="match status" value="1"/>
</dbReference>
<dbReference type="HOGENOM" id="CLU_028798_0_0_9"/>